<accession>A0A2T0S4D6</accession>
<keyword evidence="4 5" id="KW-0472">Membrane</keyword>
<dbReference type="InterPro" id="IPR020846">
    <property type="entry name" value="MFS_dom"/>
</dbReference>
<feature type="transmembrane region" description="Helical" evidence="5">
    <location>
        <begin position="356"/>
        <end position="379"/>
    </location>
</feature>
<feature type="transmembrane region" description="Helical" evidence="5">
    <location>
        <begin position="418"/>
        <end position="437"/>
    </location>
</feature>
<dbReference type="PANTHER" id="PTHR23501">
    <property type="entry name" value="MAJOR FACILITATOR SUPERFAMILY"/>
    <property type="match status" value="1"/>
</dbReference>
<name>A0A2T0S4D6_9ACTN</name>
<feature type="transmembrane region" description="Helical" evidence="5">
    <location>
        <begin position="78"/>
        <end position="101"/>
    </location>
</feature>
<keyword evidence="8" id="KW-1185">Reference proteome</keyword>
<feature type="transmembrane region" description="Helical" evidence="5">
    <location>
        <begin position="258"/>
        <end position="279"/>
    </location>
</feature>
<dbReference type="GO" id="GO:0005886">
    <property type="term" value="C:plasma membrane"/>
    <property type="evidence" value="ECO:0007669"/>
    <property type="project" value="UniProtKB-SubCell"/>
</dbReference>
<keyword evidence="3 5" id="KW-1133">Transmembrane helix</keyword>
<evidence type="ECO:0000313" key="8">
    <source>
        <dbReference type="Proteomes" id="UP000239209"/>
    </source>
</evidence>
<feature type="transmembrane region" description="Helical" evidence="5">
    <location>
        <begin position="135"/>
        <end position="157"/>
    </location>
</feature>
<evidence type="ECO:0000256" key="2">
    <source>
        <dbReference type="ARBA" id="ARBA00022692"/>
    </source>
</evidence>
<keyword evidence="2 5" id="KW-0812">Transmembrane</keyword>
<gene>
    <name evidence="7" type="ORF">CLV70_10876</name>
</gene>
<dbReference type="PROSITE" id="PS50850">
    <property type="entry name" value="MFS"/>
    <property type="match status" value="1"/>
</dbReference>
<dbReference type="RefSeq" id="WP_106127738.1">
    <property type="nucleotide sequence ID" value="NZ_PVZG01000008.1"/>
</dbReference>
<comment type="subcellular location">
    <subcellularLocation>
        <location evidence="1">Cell membrane</location>
        <topology evidence="1">Multi-pass membrane protein</topology>
    </subcellularLocation>
</comment>
<feature type="transmembrane region" description="Helical" evidence="5">
    <location>
        <begin position="323"/>
        <end position="344"/>
    </location>
</feature>
<dbReference type="SUPFAM" id="SSF103473">
    <property type="entry name" value="MFS general substrate transporter"/>
    <property type="match status" value="1"/>
</dbReference>
<proteinExistence type="predicted"/>
<sequence length="452" mass="45943">MSGILRRPYALTTVGAWSSVFLAAFESLAVTTIMPAVTADLDGRELYALAFSSALAAGVVGMVAFGSWSDRRGPAVPLLVAILIFSAGLVLAGTATSMPVFVAGRLLQGLGGGGETVALYVLVAAVYPADLHIKIFSAFATAWVVPSMVGPFVAGLVADAFSWHWVFLGVLALVAAATALMLPALRGRDHPGAGEPLPGDLRRIAQAAVVAISAVVLSSLGDVDPARAWLLAPVALAVIAVALRRLVPPGTYRLRPGLPAAVAVCGTAGGVFIGTEVYLPLLLHDRYGLPTWLSGITLTAGALAWALGSAVQARLGDRADPGVWLRVGATLLTGGAAVELGTAWLRLHPAVAAAGWFAAGAGMGTLYPLISTLVLAYSAPGTEGFNTAAKSITDAVGGSGSLAVAGLLFGMAPFLGPFTFTTLLGVVTVLIAARVAPRRARDASVVRTGQPA</sequence>
<evidence type="ECO:0000256" key="1">
    <source>
        <dbReference type="ARBA" id="ARBA00004651"/>
    </source>
</evidence>
<feature type="domain" description="Major facilitator superfamily (MFS) profile" evidence="6">
    <location>
        <begin position="12"/>
        <end position="440"/>
    </location>
</feature>
<feature type="transmembrane region" description="Helical" evidence="5">
    <location>
        <begin position="226"/>
        <end position="246"/>
    </location>
</feature>
<evidence type="ECO:0000256" key="5">
    <source>
        <dbReference type="SAM" id="Phobius"/>
    </source>
</evidence>
<protein>
    <submittedName>
        <fullName evidence="7">MFS transporter</fullName>
    </submittedName>
</protein>
<dbReference type="GO" id="GO:0022857">
    <property type="term" value="F:transmembrane transporter activity"/>
    <property type="evidence" value="ECO:0007669"/>
    <property type="project" value="InterPro"/>
</dbReference>
<evidence type="ECO:0000313" key="7">
    <source>
        <dbReference type="EMBL" id="PRY28284.1"/>
    </source>
</evidence>
<dbReference type="Proteomes" id="UP000239209">
    <property type="component" value="Unassembled WGS sequence"/>
</dbReference>
<reference evidence="7 8" key="1">
    <citation type="submission" date="2018-03" db="EMBL/GenBank/DDBJ databases">
        <title>Genomic Encyclopedia of Archaeal and Bacterial Type Strains, Phase II (KMG-II): from individual species to whole genera.</title>
        <authorList>
            <person name="Goeker M."/>
        </authorList>
    </citation>
    <scope>NUCLEOTIDE SEQUENCE [LARGE SCALE GENOMIC DNA]</scope>
    <source>
        <strain evidence="7 8">DSM 45348</strain>
    </source>
</reference>
<evidence type="ECO:0000259" key="6">
    <source>
        <dbReference type="PROSITE" id="PS50850"/>
    </source>
</evidence>
<dbReference type="InterPro" id="IPR011701">
    <property type="entry name" value="MFS"/>
</dbReference>
<feature type="transmembrane region" description="Helical" evidence="5">
    <location>
        <begin position="203"/>
        <end position="220"/>
    </location>
</feature>
<feature type="transmembrane region" description="Helical" evidence="5">
    <location>
        <begin position="291"/>
        <end position="311"/>
    </location>
</feature>
<evidence type="ECO:0000256" key="3">
    <source>
        <dbReference type="ARBA" id="ARBA00022989"/>
    </source>
</evidence>
<evidence type="ECO:0000256" key="4">
    <source>
        <dbReference type="ARBA" id="ARBA00023136"/>
    </source>
</evidence>
<dbReference type="OrthoDB" id="9778875at2"/>
<dbReference type="EMBL" id="PVZG01000008">
    <property type="protein sequence ID" value="PRY28284.1"/>
    <property type="molecule type" value="Genomic_DNA"/>
</dbReference>
<feature type="transmembrane region" description="Helical" evidence="5">
    <location>
        <begin position="46"/>
        <end position="66"/>
    </location>
</feature>
<dbReference type="Gene3D" id="1.20.1720.10">
    <property type="entry name" value="Multidrug resistance protein D"/>
    <property type="match status" value="1"/>
</dbReference>
<organism evidence="7 8">
    <name type="scientific">Pseudosporangium ferrugineum</name>
    <dbReference type="NCBI Taxonomy" id="439699"/>
    <lineage>
        <taxon>Bacteria</taxon>
        <taxon>Bacillati</taxon>
        <taxon>Actinomycetota</taxon>
        <taxon>Actinomycetes</taxon>
        <taxon>Micromonosporales</taxon>
        <taxon>Micromonosporaceae</taxon>
        <taxon>Pseudosporangium</taxon>
    </lineage>
</organism>
<comment type="caution">
    <text evidence="7">The sequence shown here is derived from an EMBL/GenBank/DDBJ whole genome shotgun (WGS) entry which is preliminary data.</text>
</comment>
<dbReference type="InterPro" id="IPR036259">
    <property type="entry name" value="MFS_trans_sf"/>
</dbReference>
<dbReference type="Pfam" id="PF07690">
    <property type="entry name" value="MFS_1"/>
    <property type="match status" value="1"/>
</dbReference>
<dbReference type="AlphaFoldDB" id="A0A2T0S4D6"/>
<feature type="transmembrane region" description="Helical" evidence="5">
    <location>
        <begin position="163"/>
        <end position="182"/>
    </location>
</feature>
<dbReference type="Gene3D" id="1.20.1250.20">
    <property type="entry name" value="MFS general substrate transporter like domains"/>
    <property type="match status" value="1"/>
</dbReference>
<dbReference type="PANTHER" id="PTHR23501:SF154">
    <property type="entry name" value="MULTIDRUG-EFFLUX TRANSPORTER RV1634-RELATED"/>
    <property type="match status" value="1"/>
</dbReference>
<feature type="transmembrane region" description="Helical" evidence="5">
    <location>
        <begin position="9"/>
        <end position="34"/>
    </location>
</feature>